<gene>
    <name evidence="1" type="ORF">KME07_00130</name>
</gene>
<dbReference type="SUPFAM" id="SSF56784">
    <property type="entry name" value="HAD-like"/>
    <property type="match status" value="1"/>
</dbReference>
<evidence type="ECO:0000313" key="1">
    <source>
        <dbReference type="EMBL" id="MBW4463834.1"/>
    </source>
</evidence>
<protein>
    <submittedName>
        <fullName evidence="1">HAD family hydrolase</fullName>
    </submittedName>
</protein>
<reference evidence="1" key="1">
    <citation type="submission" date="2021-05" db="EMBL/GenBank/DDBJ databases">
        <authorList>
            <person name="Pietrasiak N."/>
            <person name="Ward R."/>
            <person name="Stajich J.E."/>
            <person name="Kurbessoian T."/>
        </authorList>
    </citation>
    <scope>NUCLEOTIDE SEQUENCE</scope>
    <source>
        <strain evidence="1">GSE-TBD4-15B</strain>
    </source>
</reference>
<reference evidence="1" key="2">
    <citation type="journal article" date="2022" name="Microbiol. Resour. Announc.">
        <title>Metagenome Sequencing to Explore Phylogenomics of Terrestrial Cyanobacteria.</title>
        <authorList>
            <person name="Ward R.D."/>
            <person name="Stajich J.E."/>
            <person name="Johansen J.R."/>
            <person name="Huntemann M."/>
            <person name="Clum A."/>
            <person name="Foster B."/>
            <person name="Foster B."/>
            <person name="Roux S."/>
            <person name="Palaniappan K."/>
            <person name="Varghese N."/>
            <person name="Mukherjee S."/>
            <person name="Reddy T.B.K."/>
            <person name="Daum C."/>
            <person name="Copeland A."/>
            <person name="Chen I.A."/>
            <person name="Ivanova N.N."/>
            <person name="Kyrpides N.C."/>
            <person name="Shapiro N."/>
            <person name="Eloe-Fadrosh E.A."/>
            <person name="Pietrasiak N."/>
        </authorList>
    </citation>
    <scope>NUCLEOTIDE SEQUENCE</scope>
    <source>
        <strain evidence="1">GSE-TBD4-15B</strain>
    </source>
</reference>
<dbReference type="PANTHER" id="PTHR43434">
    <property type="entry name" value="PHOSPHOGLYCOLATE PHOSPHATASE"/>
    <property type="match status" value="1"/>
</dbReference>
<dbReference type="InterPro" id="IPR050155">
    <property type="entry name" value="HAD-like_hydrolase_sf"/>
</dbReference>
<dbReference type="Pfam" id="PF00702">
    <property type="entry name" value="Hydrolase"/>
    <property type="match status" value="1"/>
</dbReference>
<evidence type="ECO:0000313" key="2">
    <source>
        <dbReference type="Proteomes" id="UP000707356"/>
    </source>
</evidence>
<dbReference type="InterPro" id="IPR023214">
    <property type="entry name" value="HAD_sf"/>
</dbReference>
<dbReference type="GO" id="GO:0008967">
    <property type="term" value="F:phosphoglycolate phosphatase activity"/>
    <property type="evidence" value="ECO:0007669"/>
    <property type="project" value="TreeGrafter"/>
</dbReference>
<dbReference type="InterPro" id="IPR036412">
    <property type="entry name" value="HAD-like_sf"/>
</dbReference>
<dbReference type="EMBL" id="JAHHHV010000001">
    <property type="protein sequence ID" value="MBW4463834.1"/>
    <property type="molecule type" value="Genomic_DNA"/>
</dbReference>
<sequence>MIAPTVLALDFDGVLCDGMKEYFQIAWRAYCNLWQLEDKTPPAGLAEQFYQVRPLIATGWEMPMLLRALLTGYSPAQMGEDWPGLSQRLIEQEGLTAAQLAAEVDGLRDQWIATDPASWLAEQSLYPGVAERLAVWLEAVQVVIISTKEGRFIQQILQPCGIDFSRLRIFGKEAKQPKHQILRELKAEQPEAVFWFVEDRLQTLHLVQKQPDLGDVQLFLATWGYNTAAEKASVAGDSGIHSITLPQFCDDFAGWYS</sequence>
<organism evidence="1 2">
    <name type="scientific">Pegethrix bostrychoides GSE-TBD4-15B</name>
    <dbReference type="NCBI Taxonomy" id="2839662"/>
    <lineage>
        <taxon>Bacteria</taxon>
        <taxon>Bacillati</taxon>
        <taxon>Cyanobacteriota</taxon>
        <taxon>Cyanophyceae</taxon>
        <taxon>Oculatellales</taxon>
        <taxon>Oculatellaceae</taxon>
        <taxon>Pegethrix</taxon>
    </lineage>
</organism>
<accession>A0A951P6T6</accession>
<dbReference type="PANTHER" id="PTHR43434:SF21">
    <property type="entry name" value="SLL0295 PROTEIN"/>
    <property type="match status" value="1"/>
</dbReference>
<dbReference type="Proteomes" id="UP000707356">
    <property type="component" value="Unassembled WGS sequence"/>
</dbReference>
<dbReference type="Gene3D" id="3.40.50.1000">
    <property type="entry name" value="HAD superfamily/HAD-like"/>
    <property type="match status" value="1"/>
</dbReference>
<proteinExistence type="predicted"/>
<dbReference type="GO" id="GO:0006281">
    <property type="term" value="P:DNA repair"/>
    <property type="evidence" value="ECO:0007669"/>
    <property type="project" value="TreeGrafter"/>
</dbReference>
<comment type="caution">
    <text evidence="1">The sequence shown here is derived from an EMBL/GenBank/DDBJ whole genome shotgun (WGS) entry which is preliminary data.</text>
</comment>
<dbReference type="AlphaFoldDB" id="A0A951P6T6"/>
<name>A0A951P6T6_9CYAN</name>
<keyword evidence="1" id="KW-0378">Hydrolase</keyword>
<dbReference type="GO" id="GO:0005829">
    <property type="term" value="C:cytosol"/>
    <property type="evidence" value="ECO:0007669"/>
    <property type="project" value="TreeGrafter"/>
</dbReference>